<evidence type="ECO:0000313" key="3">
    <source>
        <dbReference type="RefSeq" id="XP_022235633.1"/>
    </source>
</evidence>
<protein>
    <submittedName>
        <fullName evidence="3">Uncharacterized protein LOC111083416</fullName>
    </submittedName>
</protein>
<organism evidence="2 3">
    <name type="scientific">Limulus polyphemus</name>
    <name type="common">Atlantic horseshoe crab</name>
    <dbReference type="NCBI Taxonomy" id="6850"/>
    <lineage>
        <taxon>Eukaryota</taxon>
        <taxon>Metazoa</taxon>
        <taxon>Ecdysozoa</taxon>
        <taxon>Arthropoda</taxon>
        <taxon>Chelicerata</taxon>
        <taxon>Merostomata</taxon>
        <taxon>Xiphosura</taxon>
        <taxon>Limulidae</taxon>
        <taxon>Limulus</taxon>
    </lineage>
</organism>
<sequence length="257" mass="29107">MENNTRRFVTDEQHEMFYRAQVQNRVYKREIVELDREIVKLQVMMNTKESSGVSDNELNDIFFTNVQMNFPHSPNSALLIQANKRESSESDVSQPQRRENAKGGFKRQSIQISKMCTPEEQVHQKRSSCLNQDITVGSYPSSVYSLEESLPQNKHQRRSGHLNDGVNHVLCFSNYTSDFMSSQVDNRVNGSPSSSDTIGDDTWTTAPPNFSLLSSSDDCFESTKETFAEINVSHDVGSTSRPFSDTEGWGRNPQTAS</sequence>
<feature type="region of interest" description="Disordered" evidence="1">
    <location>
        <begin position="231"/>
        <end position="257"/>
    </location>
</feature>
<feature type="region of interest" description="Disordered" evidence="1">
    <location>
        <begin position="83"/>
        <end position="108"/>
    </location>
</feature>
<proteinExistence type="predicted"/>
<gene>
    <name evidence="3" type="primary">LOC111083416</name>
</gene>
<accession>A0ABM1RW78</accession>
<reference evidence="3" key="1">
    <citation type="submission" date="2025-08" db="UniProtKB">
        <authorList>
            <consortium name="RefSeq"/>
        </authorList>
    </citation>
    <scope>IDENTIFICATION</scope>
    <source>
        <tissue evidence="3">Muscle</tissue>
    </source>
</reference>
<evidence type="ECO:0000256" key="1">
    <source>
        <dbReference type="SAM" id="MobiDB-lite"/>
    </source>
</evidence>
<name>A0ABM1RW78_LIMPO</name>
<dbReference type="GeneID" id="111083416"/>
<evidence type="ECO:0000313" key="2">
    <source>
        <dbReference type="Proteomes" id="UP000694941"/>
    </source>
</evidence>
<dbReference type="Proteomes" id="UP000694941">
    <property type="component" value="Unplaced"/>
</dbReference>
<keyword evidence="2" id="KW-1185">Reference proteome</keyword>
<dbReference type="RefSeq" id="XP_022235633.1">
    <property type="nucleotide sequence ID" value="XM_022379925.1"/>
</dbReference>